<keyword evidence="2" id="KW-1185">Reference proteome</keyword>
<gene>
    <name evidence="1" type="ORF">CCMP2556_LOCUS3015</name>
</gene>
<reference evidence="1 2" key="1">
    <citation type="submission" date="2024-02" db="EMBL/GenBank/DDBJ databases">
        <authorList>
            <person name="Chen Y."/>
            <person name="Shah S."/>
            <person name="Dougan E. K."/>
            <person name="Thang M."/>
            <person name="Chan C."/>
        </authorList>
    </citation>
    <scope>NUCLEOTIDE SEQUENCE [LARGE SCALE GENOMIC DNA]</scope>
</reference>
<evidence type="ECO:0000313" key="2">
    <source>
        <dbReference type="Proteomes" id="UP001642484"/>
    </source>
</evidence>
<name>A0ABP0HRH9_9DINO</name>
<comment type="caution">
    <text evidence="1">The sequence shown here is derived from an EMBL/GenBank/DDBJ whole genome shotgun (WGS) entry which is preliminary data.</text>
</comment>
<protein>
    <submittedName>
        <fullName evidence="1">Uncharacterized protein</fullName>
    </submittedName>
</protein>
<evidence type="ECO:0000313" key="1">
    <source>
        <dbReference type="EMBL" id="CAK8992816.1"/>
    </source>
</evidence>
<proteinExistence type="predicted"/>
<organism evidence="1 2">
    <name type="scientific">Durusdinium trenchii</name>
    <dbReference type="NCBI Taxonomy" id="1381693"/>
    <lineage>
        <taxon>Eukaryota</taxon>
        <taxon>Sar</taxon>
        <taxon>Alveolata</taxon>
        <taxon>Dinophyceae</taxon>
        <taxon>Suessiales</taxon>
        <taxon>Symbiodiniaceae</taxon>
        <taxon>Durusdinium</taxon>
    </lineage>
</organism>
<dbReference type="EMBL" id="CAXAMN010001138">
    <property type="protein sequence ID" value="CAK8992816.1"/>
    <property type="molecule type" value="Genomic_DNA"/>
</dbReference>
<dbReference type="Proteomes" id="UP001642484">
    <property type="component" value="Unassembled WGS sequence"/>
</dbReference>
<accession>A0ABP0HRH9</accession>
<sequence>MQIGVARSATAVVQVVRQNISSCWDLRWGAEALYQVAKRSTARTRQEWAEDKAVVKLADKLKEEVWGVCCEIDIILLALEALRRMALQEPEDQMTNLERAASTIAANKWRNPVKSLARLFWLGAPLSKEGSFKDHFDSKALPAQIRSRQHELDGPDLALLLAAMKGPKGLKDSALQSKVVLRLKEKNIHRGLSATDLVEMAEALEVISRGGLAATWARGPPPSRRADAR</sequence>